<organism evidence="2 3">
    <name type="scientific">Prorocentrum cordatum</name>
    <dbReference type="NCBI Taxonomy" id="2364126"/>
    <lineage>
        <taxon>Eukaryota</taxon>
        <taxon>Sar</taxon>
        <taxon>Alveolata</taxon>
        <taxon>Dinophyceae</taxon>
        <taxon>Prorocentrales</taxon>
        <taxon>Prorocentraceae</taxon>
        <taxon>Prorocentrum</taxon>
    </lineage>
</organism>
<sequence length="110" mass="12598">MSEVPRNIRHVLIDARPLHRNMRTFEPGVPVVLQDGRKGTIDSKRGRTYRVKFKDGPLDKFKMIKKGRIHLSTLHTEDIKCPGELQKSQDGQTSIQGGKFARMEWEGSRA</sequence>
<gene>
    <name evidence="2" type="ORF">PCOR1329_LOCUS35837</name>
</gene>
<accession>A0ABN9T5Q4</accession>
<name>A0ABN9T5Q4_9DINO</name>
<protein>
    <recommendedName>
        <fullName evidence="4">50S ribosomal protein L24, chloroplastic</fullName>
    </recommendedName>
</protein>
<evidence type="ECO:0000313" key="2">
    <source>
        <dbReference type="EMBL" id="CAK0840374.1"/>
    </source>
</evidence>
<evidence type="ECO:0000256" key="1">
    <source>
        <dbReference type="SAM" id="MobiDB-lite"/>
    </source>
</evidence>
<comment type="caution">
    <text evidence="2">The sequence shown here is derived from an EMBL/GenBank/DDBJ whole genome shotgun (WGS) entry which is preliminary data.</text>
</comment>
<feature type="compositionally biased region" description="Basic and acidic residues" evidence="1">
    <location>
        <begin position="101"/>
        <end position="110"/>
    </location>
</feature>
<dbReference type="EMBL" id="CAUYUJ010014374">
    <property type="protein sequence ID" value="CAK0840374.1"/>
    <property type="molecule type" value="Genomic_DNA"/>
</dbReference>
<evidence type="ECO:0000313" key="3">
    <source>
        <dbReference type="Proteomes" id="UP001189429"/>
    </source>
</evidence>
<keyword evidence="3" id="KW-1185">Reference proteome</keyword>
<feature type="region of interest" description="Disordered" evidence="1">
    <location>
        <begin position="84"/>
        <end position="110"/>
    </location>
</feature>
<proteinExistence type="predicted"/>
<reference evidence="2" key="1">
    <citation type="submission" date="2023-10" db="EMBL/GenBank/DDBJ databases">
        <authorList>
            <person name="Chen Y."/>
            <person name="Shah S."/>
            <person name="Dougan E. K."/>
            <person name="Thang M."/>
            <person name="Chan C."/>
        </authorList>
    </citation>
    <scope>NUCLEOTIDE SEQUENCE [LARGE SCALE GENOMIC DNA]</scope>
</reference>
<dbReference type="Proteomes" id="UP001189429">
    <property type="component" value="Unassembled WGS sequence"/>
</dbReference>
<feature type="compositionally biased region" description="Polar residues" evidence="1">
    <location>
        <begin position="86"/>
        <end position="96"/>
    </location>
</feature>
<evidence type="ECO:0008006" key="4">
    <source>
        <dbReference type="Google" id="ProtNLM"/>
    </source>
</evidence>